<evidence type="ECO:0000256" key="1">
    <source>
        <dbReference type="ARBA" id="ARBA00023015"/>
    </source>
</evidence>
<dbReference type="InterPro" id="IPR050624">
    <property type="entry name" value="HTH-type_Tx_Regulator"/>
</dbReference>
<dbReference type="Pfam" id="PF00440">
    <property type="entry name" value="TetR_N"/>
    <property type="match status" value="1"/>
</dbReference>
<keyword evidence="3" id="KW-0804">Transcription</keyword>
<keyword evidence="1" id="KW-0805">Transcription regulation</keyword>
<evidence type="ECO:0000313" key="6">
    <source>
        <dbReference type="EMBL" id="QEC71010.1"/>
    </source>
</evidence>
<dbReference type="InterPro" id="IPR025996">
    <property type="entry name" value="MT1864/Rv1816-like_C"/>
</dbReference>
<dbReference type="PROSITE" id="PS50977">
    <property type="entry name" value="HTH_TETR_2"/>
    <property type="match status" value="1"/>
</dbReference>
<dbReference type="AlphaFoldDB" id="A0A5B8VHP4"/>
<dbReference type="Proteomes" id="UP000321291">
    <property type="component" value="Chromosome"/>
</dbReference>
<dbReference type="GO" id="GO:0003677">
    <property type="term" value="F:DNA binding"/>
    <property type="evidence" value="ECO:0007669"/>
    <property type="project" value="UniProtKB-UniRule"/>
</dbReference>
<feature type="domain" description="HTH tetR-type" evidence="5">
    <location>
        <begin position="12"/>
        <end position="72"/>
    </location>
</feature>
<keyword evidence="7" id="KW-1185">Reference proteome</keyword>
<dbReference type="SUPFAM" id="SSF46689">
    <property type="entry name" value="Homeodomain-like"/>
    <property type="match status" value="1"/>
</dbReference>
<sequence>MGITERKARQKENVRAQILEMAWQIVKEEGWQALSIRKIADGIEYSVPVIYDHFANKEAILYELSLHGFDLLKQDLDKNRKNAENPEALLRAHVDSYWNFAFRNKEYYQLMYGLGMPCCGAGKMNSQVNIFRDYVLEVIEEIMRQRGSDTSQLCFKSYALWSIIHGLISIMQMRVSDIDDTLNKQVLTESLEAYIKNL</sequence>
<dbReference type="InterPro" id="IPR009057">
    <property type="entry name" value="Homeodomain-like_sf"/>
</dbReference>
<evidence type="ECO:0000256" key="4">
    <source>
        <dbReference type="PROSITE-ProRule" id="PRU00335"/>
    </source>
</evidence>
<dbReference type="Gene3D" id="1.10.357.10">
    <property type="entry name" value="Tetracycline Repressor, domain 2"/>
    <property type="match status" value="1"/>
</dbReference>
<gene>
    <name evidence="6" type="ORF">FSB73_04285</name>
</gene>
<dbReference type="PANTHER" id="PTHR43479">
    <property type="entry name" value="ACREF/ENVCD OPERON REPRESSOR-RELATED"/>
    <property type="match status" value="1"/>
</dbReference>
<proteinExistence type="predicted"/>
<dbReference type="InterPro" id="IPR001647">
    <property type="entry name" value="HTH_TetR"/>
</dbReference>
<reference evidence="6 7" key="1">
    <citation type="journal article" date="2017" name="Int. J. Syst. Evol. Microbiol.">
        <title>Arachidicoccus ginsenosidivorans sp. nov., with ginsenoside-converting activity isolated from ginseng cultivating soil.</title>
        <authorList>
            <person name="Siddiqi M.Z."/>
            <person name="Aslam Z."/>
            <person name="Im W.T."/>
        </authorList>
    </citation>
    <scope>NUCLEOTIDE SEQUENCE [LARGE SCALE GENOMIC DNA]</scope>
    <source>
        <strain evidence="6 7">Gsoil 809</strain>
    </source>
</reference>
<evidence type="ECO:0000313" key="7">
    <source>
        <dbReference type="Proteomes" id="UP000321291"/>
    </source>
</evidence>
<dbReference type="RefSeq" id="WP_146780269.1">
    <property type="nucleotide sequence ID" value="NZ_CP042434.1"/>
</dbReference>
<dbReference type="EMBL" id="CP042434">
    <property type="protein sequence ID" value="QEC71010.1"/>
    <property type="molecule type" value="Genomic_DNA"/>
</dbReference>
<dbReference type="Pfam" id="PF13305">
    <property type="entry name" value="TetR_C_33"/>
    <property type="match status" value="1"/>
</dbReference>
<name>A0A5B8VHP4_9BACT</name>
<evidence type="ECO:0000256" key="2">
    <source>
        <dbReference type="ARBA" id="ARBA00023125"/>
    </source>
</evidence>
<dbReference type="SUPFAM" id="SSF48498">
    <property type="entry name" value="Tetracyclin repressor-like, C-terminal domain"/>
    <property type="match status" value="1"/>
</dbReference>
<evidence type="ECO:0000259" key="5">
    <source>
        <dbReference type="PROSITE" id="PS50977"/>
    </source>
</evidence>
<dbReference type="InterPro" id="IPR036271">
    <property type="entry name" value="Tet_transcr_reg_TetR-rel_C_sf"/>
</dbReference>
<organism evidence="6 7">
    <name type="scientific">Arachidicoccus ginsenosidivorans</name>
    <dbReference type="NCBI Taxonomy" id="496057"/>
    <lineage>
        <taxon>Bacteria</taxon>
        <taxon>Pseudomonadati</taxon>
        <taxon>Bacteroidota</taxon>
        <taxon>Chitinophagia</taxon>
        <taxon>Chitinophagales</taxon>
        <taxon>Chitinophagaceae</taxon>
        <taxon>Arachidicoccus</taxon>
    </lineage>
</organism>
<dbReference type="PANTHER" id="PTHR43479:SF20">
    <property type="entry name" value="HTH TETR-TYPE DOMAIN-CONTAINING PROTEIN"/>
    <property type="match status" value="1"/>
</dbReference>
<evidence type="ECO:0000256" key="3">
    <source>
        <dbReference type="ARBA" id="ARBA00023163"/>
    </source>
</evidence>
<accession>A0A5B8VHP4</accession>
<protein>
    <submittedName>
        <fullName evidence="6">TetR/AcrR family transcriptional regulator</fullName>
    </submittedName>
</protein>
<feature type="DNA-binding region" description="H-T-H motif" evidence="4">
    <location>
        <begin position="35"/>
        <end position="54"/>
    </location>
</feature>
<keyword evidence="2 4" id="KW-0238">DNA-binding</keyword>
<dbReference type="KEGG" id="agi:FSB73_04285"/>
<dbReference type="OrthoDB" id="594604at2"/>